<keyword evidence="1" id="KW-0472">Membrane</keyword>
<dbReference type="Proteomes" id="UP001164776">
    <property type="component" value="Unassembled WGS sequence"/>
</dbReference>
<feature type="transmembrane region" description="Helical" evidence="1">
    <location>
        <begin position="6"/>
        <end position="26"/>
    </location>
</feature>
<keyword evidence="1" id="KW-0812">Transmembrane</keyword>
<dbReference type="EMBL" id="MU631169">
    <property type="protein sequence ID" value="KAJ1253486.1"/>
    <property type="molecule type" value="Genomic_DNA"/>
</dbReference>
<reference evidence="2 3" key="1">
    <citation type="submission" date="2022-10" db="EMBL/GenBank/DDBJ databases">
        <title>WGS assembly of Paspalum vaginatum 540-79.</title>
        <authorList>
            <person name="Sun G."/>
            <person name="Wase N."/>
            <person name="Shu S."/>
            <person name="Jenkins J."/>
            <person name="Zhou B."/>
            <person name="Torres-Rodriguez J."/>
            <person name="Chen C."/>
            <person name="Sandor L."/>
            <person name="Plott C."/>
            <person name="Yoshinga Y."/>
            <person name="Daum C."/>
            <person name="Qi P."/>
            <person name="Barry K."/>
            <person name="Lipzen A."/>
            <person name="Berry L."/>
            <person name="Pedersen C."/>
            <person name="Gottilla T."/>
            <person name="Foltz A."/>
            <person name="Yu H."/>
            <person name="O'Malley R."/>
            <person name="Zhang C."/>
            <person name="Devos K."/>
            <person name="Sigmon B."/>
            <person name="Yu B."/>
            <person name="Obata T."/>
            <person name="Schmutz J."/>
            <person name="Schnable J."/>
        </authorList>
    </citation>
    <scope>NUCLEOTIDE SEQUENCE [LARGE SCALE GENOMIC DNA]</scope>
    <source>
        <strain evidence="3">cv. 540-79</strain>
    </source>
</reference>
<proteinExistence type="predicted"/>
<comment type="caution">
    <text evidence="2">The sequence shown here is derived from an EMBL/GenBank/DDBJ whole genome shotgun (WGS) entry which is preliminary data.</text>
</comment>
<evidence type="ECO:0000256" key="1">
    <source>
        <dbReference type="SAM" id="Phobius"/>
    </source>
</evidence>
<protein>
    <submittedName>
        <fullName evidence="2">Uncharacterized protein</fullName>
    </submittedName>
</protein>
<evidence type="ECO:0000313" key="3">
    <source>
        <dbReference type="Proteomes" id="UP001164776"/>
    </source>
</evidence>
<dbReference type="AlphaFoldDB" id="A0A9W7X7J9"/>
<gene>
    <name evidence="2" type="ORF">BS78_K250200</name>
</gene>
<keyword evidence="3" id="KW-1185">Reference proteome</keyword>
<evidence type="ECO:0000313" key="2">
    <source>
        <dbReference type="EMBL" id="KAJ1253486.1"/>
    </source>
</evidence>
<feature type="transmembrane region" description="Helical" evidence="1">
    <location>
        <begin position="33"/>
        <end position="51"/>
    </location>
</feature>
<organism evidence="2 3">
    <name type="scientific">Paspalum vaginatum</name>
    <name type="common">seashore paspalum</name>
    <dbReference type="NCBI Taxonomy" id="158149"/>
    <lineage>
        <taxon>Eukaryota</taxon>
        <taxon>Viridiplantae</taxon>
        <taxon>Streptophyta</taxon>
        <taxon>Embryophyta</taxon>
        <taxon>Tracheophyta</taxon>
        <taxon>Spermatophyta</taxon>
        <taxon>Magnoliopsida</taxon>
        <taxon>Liliopsida</taxon>
        <taxon>Poales</taxon>
        <taxon>Poaceae</taxon>
        <taxon>PACMAD clade</taxon>
        <taxon>Panicoideae</taxon>
        <taxon>Andropogonodae</taxon>
        <taxon>Paspaleae</taxon>
        <taxon>Paspalinae</taxon>
        <taxon>Paspalum</taxon>
    </lineage>
</organism>
<accession>A0A9W7X7J9</accession>
<keyword evidence="1" id="KW-1133">Transmembrane helix</keyword>
<name>A0A9W7X7J9_9POAL</name>
<sequence length="141" mass="15344">MFLVLGPLMSIFVIRASWAAMLDFLFLLLLMRLIFLILYTVTCGPLLYLAFLAISTIWWWLMISLIILGLFLCVLSQMRSPRSSTSLLGCLLSLASPSRPFSVTTVVSSTTPPPALSSSLVVSSCACLAPIPSLRTARLSG</sequence>
<feature type="transmembrane region" description="Helical" evidence="1">
    <location>
        <begin position="57"/>
        <end position="75"/>
    </location>
</feature>